<dbReference type="InParanoid" id="C5LMS6"/>
<keyword evidence="4" id="KW-0931">ER-Golgi transport</keyword>
<dbReference type="GO" id="GO:0019905">
    <property type="term" value="F:syntaxin binding"/>
    <property type="evidence" value="ECO:0007669"/>
    <property type="project" value="TreeGrafter"/>
</dbReference>
<dbReference type="InterPro" id="IPR000744">
    <property type="entry name" value="NSF_attach"/>
</dbReference>
<dbReference type="Gene3D" id="1.25.40.10">
    <property type="entry name" value="Tetratricopeptide repeat domain"/>
    <property type="match status" value="1"/>
</dbReference>
<evidence type="ECO:0000313" key="10">
    <source>
        <dbReference type="EMBL" id="EER01967.1"/>
    </source>
</evidence>
<dbReference type="InterPro" id="IPR011990">
    <property type="entry name" value="TPR-like_helical_dom_sf"/>
</dbReference>
<keyword evidence="3" id="KW-0813">Transport</keyword>
<comment type="subcellular location">
    <subcellularLocation>
        <location evidence="1">Membrane</location>
        <topology evidence="1">Peripheral membrane protein</topology>
    </subcellularLocation>
</comment>
<proteinExistence type="inferred from homology"/>
<dbReference type="AlphaFoldDB" id="C5LMS6"/>
<dbReference type="OMA" id="NRINQKQ"/>
<dbReference type="GO" id="GO:0016192">
    <property type="term" value="P:vesicle-mediated transport"/>
    <property type="evidence" value="ECO:0007669"/>
    <property type="project" value="UniProtKB-KW"/>
</dbReference>
<dbReference type="PANTHER" id="PTHR13768">
    <property type="entry name" value="SOLUBLE NSF ATTACHMENT PROTEIN SNAP"/>
    <property type="match status" value="1"/>
</dbReference>
<dbReference type="SUPFAM" id="SSF48452">
    <property type="entry name" value="TPR-like"/>
    <property type="match status" value="1"/>
</dbReference>
<accession>C5LMS6</accession>
<dbReference type="OrthoDB" id="26569at2759"/>
<feature type="region of interest" description="Disordered" evidence="9">
    <location>
        <begin position="238"/>
        <end position="272"/>
    </location>
</feature>
<sequence length="272" mass="29287">MSMVEEARDHFSPDYLVAALELSQAAACFQSASLNDQAAKAWLKAAELRKTNLRDFQGAARNFESAGQLMHNPEHYKSAADSYLAAGKADQAARAWTRVAGILAKTDPEGATDAYRKVVDIYRADGDVKHGGNAYALEALRVYQDWLLSRHELEKWLEASKESSTLLEAAGLYASTHKELLARVNGFLASEEMAAGEGMVIAYRNNDAEALQDAVNKNCVKFLPIEIVKIAKSLKVAELPSPSPSPGGNPGPENDATDAAEPTPEGLGALLL</sequence>
<evidence type="ECO:0000256" key="9">
    <source>
        <dbReference type="SAM" id="MobiDB-lite"/>
    </source>
</evidence>
<gene>
    <name evidence="10" type="ORF">Pmar_PMAR007660</name>
</gene>
<keyword evidence="11" id="KW-1185">Reference proteome</keyword>
<dbReference type="GO" id="GO:0005483">
    <property type="term" value="F:soluble NSF attachment protein activity"/>
    <property type="evidence" value="ECO:0007669"/>
    <property type="project" value="TreeGrafter"/>
</dbReference>
<keyword evidence="5" id="KW-0653">Protein transport</keyword>
<evidence type="ECO:0000256" key="1">
    <source>
        <dbReference type="ARBA" id="ARBA00004170"/>
    </source>
</evidence>
<evidence type="ECO:0000256" key="5">
    <source>
        <dbReference type="ARBA" id="ARBA00022927"/>
    </source>
</evidence>
<dbReference type="GO" id="GO:0006886">
    <property type="term" value="P:intracellular protein transport"/>
    <property type="evidence" value="ECO:0007669"/>
    <property type="project" value="InterPro"/>
</dbReference>
<evidence type="ECO:0000313" key="11">
    <source>
        <dbReference type="Proteomes" id="UP000007800"/>
    </source>
</evidence>
<evidence type="ECO:0000256" key="3">
    <source>
        <dbReference type="ARBA" id="ARBA00022448"/>
    </source>
</evidence>
<dbReference type="PANTHER" id="PTHR13768:SF2">
    <property type="entry name" value="GAMMA-SOLUBLE NSF ATTACHMENT PROTEIN"/>
    <property type="match status" value="1"/>
</dbReference>
<organism evidence="11">
    <name type="scientific">Perkinsus marinus (strain ATCC 50983 / TXsc)</name>
    <dbReference type="NCBI Taxonomy" id="423536"/>
    <lineage>
        <taxon>Eukaryota</taxon>
        <taxon>Sar</taxon>
        <taxon>Alveolata</taxon>
        <taxon>Perkinsozoa</taxon>
        <taxon>Perkinsea</taxon>
        <taxon>Perkinsida</taxon>
        <taxon>Perkinsidae</taxon>
        <taxon>Perkinsus</taxon>
    </lineage>
</organism>
<keyword evidence="6" id="KW-0472">Membrane</keyword>
<name>C5LMS6_PERM5</name>
<evidence type="ECO:0000256" key="4">
    <source>
        <dbReference type="ARBA" id="ARBA00022892"/>
    </source>
</evidence>
<evidence type="ECO:0000256" key="2">
    <source>
        <dbReference type="ARBA" id="ARBA00010050"/>
    </source>
</evidence>
<dbReference type="Proteomes" id="UP000007800">
    <property type="component" value="Unassembled WGS sequence"/>
</dbReference>
<evidence type="ECO:0000256" key="6">
    <source>
        <dbReference type="ARBA" id="ARBA00023136"/>
    </source>
</evidence>
<dbReference type="GeneID" id="9054595"/>
<dbReference type="GO" id="GO:0005774">
    <property type="term" value="C:vacuolar membrane"/>
    <property type="evidence" value="ECO:0007669"/>
    <property type="project" value="TreeGrafter"/>
</dbReference>
<evidence type="ECO:0000256" key="7">
    <source>
        <dbReference type="ARBA" id="ARBA00040047"/>
    </source>
</evidence>
<reference evidence="10 11" key="1">
    <citation type="submission" date="2008-07" db="EMBL/GenBank/DDBJ databases">
        <authorList>
            <person name="El-Sayed N."/>
            <person name="Caler E."/>
            <person name="Inman J."/>
            <person name="Amedeo P."/>
            <person name="Hass B."/>
            <person name="Wortman J."/>
        </authorList>
    </citation>
    <scope>NUCLEOTIDE SEQUENCE [LARGE SCALE GENOMIC DNA]</scope>
    <source>
        <strain evidence="11">ATCC 50983 / TXsc</strain>
    </source>
</reference>
<dbReference type="RefSeq" id="XP_002769249.1">
    <property type="nucleotide sequence ID" value="XM_002769203.1"/>
</dbReference>
<dbReference type="Pfam" id="PF14938">
    <property type="entry name" value="SNAP"/>
    <property type="match status" value="1"/>
</dbReference>
<evidence type="ECO:0000256" key="8">
    <source>
        <dbReference type="ARBA" id="ARBA00042485"/>
    </source>
</evidence>
<dbReference type="GO" id="GO:0031201">
    <property type="term" value="C:SNARE complex"/>
    <property type="evidence" value="ECO:0007669"/>
    <property type="project" value="TreeGrafter"/>
</dbReference>
<protein>
    <recommendedName>
        <fullName evidence="7">Gamma-soluble NSF attachment protein</fullName>
    </recommendedName>
    <alternativeName>
        <fullName evidence="8">N-ethylmaleimide-sensitive factor attachment protein gamma</fullName>
    </alternativeName>
</protein>
<dbReference type="EMBL" id="GG683573">
    <property type="protein sequence ID" value="EER01967.1"/>
    <property type="molecule type" value="Genomic_DNA"/>
</dbReference>
<comment type="similarity">
    <text evidence="2">Belongs to the SNAP family.</text>
</comment>